<keyword evidence="3" id="KW-1185">Reference proteome</keyword>
<comment type="caution">
    <text evidence="2">The sequence shown here is derived from an EMBL/GenBank/DDBJ whole genome shotgun (WGS) entry which is preliminary data.</text>
</comment>
<reference evidence="2 3" key="1">
    <citation type="submission" date="2024-01" db="EMBL/GenBank/DDBJ databases">
        <title>The complete chloroplast genome sequence of Lithospermum erythrorhizon: insights into the phylogenetic relationship among Boraginaceae species and the maternal lineages of purple gromwells.</title>
        <authorList>
            <person name="Okada T."/>
            <person name="Watanabe K."/>
        </authorList>
    </citation>
    <scope>NUCLEOTIDE SEQUENCE [LARGE SCALE GENOMIC DNA]</scope>
</reference>
<proteinExistence type="predicted"/>
<evidence type="ECO:0000256" key="1">
    <source>
        <dbReference type="SAM" id="MobiDB-lite"/>
    </source>
</evidence>
<feature type="compositionally biased region" description="Polar residues" evidence="1">
    <location>
        <begin position="107"/>
        <end position="119"/>
    </location>
</feature>
<organism evidence="2 3">
    <name type="scientific">Lithospermum erythrorhizon</name>
    <name type="common">Purple gromwell</name>
    <name type="synonym">Lithospermum officinale var. erythrorhizon</name>
    <dbReference type="NCBI Taxonomy" id="34254"/>
    <lineage>
        <taxon>Eukaryota</taxon>
        <taxon>Viridiplantae</taxon>
        <taxon>Streptophyta</taxon>
        <taxon>Embryophyta</taxon>
        <taxon>Tracheophyta</taxon>
        <taxon>Spermatophyta</taxon>
        <taxon>Magnoliopsida</taxon>
        <taxon>eudicotyledons</taxon>
        <taxon>Gunneridae</taxon>
        <taxon>Pentapetalae</taxon>
        <taxon>asterids</taxon>
        <taxon>lamiids</taxon>
        <taxon>Boraginales</taxon>
        <taxon>Boraginaceae</taxon>
        <taxon>Boraginoideae</taxon>
        <taxon>Lithospermeae</taxon>
        <taxon>Lithospermum</taxon>
    </lineage>
</organism>
<evidence type="ECO:0000313" key="2">
    <source>
        <dbReference type="EMBL" id="GAA0155943.1"/>
    </source>
</evidence>
<gene>
    <name evidence="2" type="ORF">LIER_38186</name>
</gene>
<dbReference type="AlphaFoldDB" id="A0AAV3Q0F4"/>
<dbReference type="EMBL" id="BAABME010019070">
    <property type="protein sequence ID" value="GAA0155943.1"/>
    <property type="molecule type" value="Genomic_DNA"/>
</dbReference>
<name>A0AAV3Q0F4_LITER</name>
<feature type="region of interest" description="Disordered" evidence="1">
    <location>
        <begin position="98"/>
        <end position="124"/>
    </location>
</feature>
<sequence>MWMLLWKRFESSLLPDRKALHKEKVKHLRALAIEEDYLSQLSGKENGLRTRQILKHQEWNSLMKRLLLADMEDVGMKGLIHLEKSGLPQTRHGARIWGKKGKETSKVSKNGENGKNFDSQDVEASRGVIFEDGLDLNNGNAENFQGTNQTDK</sequence>
<evidence type="ECO:0000313" key="3">
    <source>
        <dbReference type="Proteomes" id="UP001454036"/>
    </source>
</evidence>
<dbReference type="Proteomes" id="UP001454036">
    <property type="component" value="Unassembled WGS sequence"/>
</dbReference>
<accession>A0AAV3Q0F4</accession>
<protein>
    <submittedName>
        <fullName evidence="2">Uncharacterized protein</fullName>
    </submittedName>
</protein>